<keyword evidence="6" id="KW-0067">ATP-binding</keyword>
<dbReference type="CDD" id="cd05403">
    <property type="entry name" value="NT_KNTase_like"/>
    <property type="match status" value="1"/>
</dbReference>
<keyword evidence="10" id="KW-1185">Reference proteome</keyword>
<comment type="caution">
    <text evidence="9">The sequence shown here is derived from an EMBL/GenBank/DDBJ whole genome shotgun (WGS) entry which is preliminary data.</text>
</comment>
<proteinExistence type="predicted"/>
<reference evidence="9 10" key="1">
    <citation type="submission" date="2015-11" db="EMBL/GenBank/DDBJ databases">
        <authorList>
            <person name="Lin W."/>
        </authorList>
    </citation>
    <scope>NUCLEOTIDE SEQUENCE [LARGE SCALE GENOMIC DNA]</scope>
    <source>
        <strain evidence="9 10">HCH-1</strain>
    </source>
</reference>
<dbReference type="Pfam" id="PF18765">
    <property type="entry name" value="Polbeta"/>
    <property type="match status" value="1"/>
</dbReference>
<keyword evidence="5" id="KW-0547">Nucleotide-binding</keyword>
<evidence type="ECO:0000256" key="4">
    <source>
        <dbReference type="ARBA" id="ARBA00022723"/>
    </source>
</evidence>
<dbReference type="PANTHER" id="PTHR33571">
    <property type="entry name" value="SSL8005 PROTEIN"/>
    <property type="match status" value="1"/>
</dbReference>
<dbReference type="Gene3D" id="3.30.460.10">
    <property type="entry name" value="Beta Polymerase, domain 2"/>
    <property type="match status" value="1"/>
</dbReference>
<gene>
    <name evidence="9" type="ORF">ASN18_2097</name>
</gene>
<dbReference type="InterPro" id="IPR041633">
    <property type="entry name" value="Polbeta"/>
</dbReference>
<keyword evidence="4" id="KW-0479">Metal-binding</keyword>
<keyword evidence="7" id="KW-0460">Magnesium</keyword>
<evidence type="ECO:0000256" key="5">
    <source>
        <dbReference type="ARBA" id="ARBA00022741"/>
    </source>
</evidence>
<evidence type="ECO:0000259" key="8">
    <source>
        <dbReference type="Pfam" id="PF18765"/>
    </source>
</evidence>
<protein>
    <submittedName>
        <fullName evidence="9">Nucleotidyltransferase</fullName>
    </submittedName>
</protein>
<dbReference type="RefSeq" id="WP_085052702.1">
    <property type="nucleotide sequence ID" value="NZ_LNQR01000071.1"/>
</dbReference>
<dbReference type="InterPro" id="IPR052038">
    <property type="entry name" value="Type-VII_TA_antitoxin"/>
</dbReference>
<dbReference type="InterPro" id="IPR043519">
    <property type="entry name" value="NT_sf"/>
</dbReference>
<dbReference type="PANTHER" id="PTHR33571:SF12">
    <property type="entry name" value="BSL3053 PROTEIN"/>
    <property type="match status" value="1"/>
</dbReference>
<dbReference type="Proteomes" id="UP000060487">
    <property type="component" value="Unassembled WGS sequence"/>
</dbReference>
<evidence type="ECO:0000313" key="10">
    <source>
        <dbReference type="Proteomes" id="UP000060487"/>
    </source>
</evidence>
<comment type="cofactor">
    <cofactor evidence="1">
        <name>Mg(2+)</name>
        <dbReference type="ChEBI" id="CHEBI:18420"/>
    </cofactor>
</comment>
<feature type="domain" description="Polymerase beta nucleotidyltransferase" evidence="8">
    <location>
        <begin position="12"/>
        <end position="98"/>
    </location>
</feature>
<evidence type="ECO:0000256" key="1">
    <source>
        <dbReference type="ARBA" id="ARBA00001946"/>
    </source>
</evidence>
<accession>A0ABR5SF05</accession>
<evidence type="ECO:0000256" key="3">
    <source>
        <dbReference type="ARBA" id="ARBA00022695"/>
    </source>
</evidence>
<evidence type="ECO:0000256" key="6">
    <source>
        <dbReference type="ARBA" id="ARBA00022840"/>
    </source>
</evidence>
<name>A0ABR5SF05_9BACT</name>
<keyword evidence="2" id="KW-0808">Transferase</keyword>
<dbReference type="EMBL" id="LNQR01000071">
    <property type="protein sequence ID" value="KWT83993.1"/>
    <property type="molecule type" value="Genomic_DNA"/>
</dbReference>
<organism evidence="9 10">
    <name type="scientific">Candidatus Magnetominusculus xianensis</name>
    <dbReference type="NCBI Taxonomy" id="1748249"/>
    <lineage>
        <taxon>Bacteria</taxon>
        <taxon>Pseudomonadati</taxon>
        <taxon>Nitrospirota</taxon>
        <taxon>Nitrospiria</taxon>
        <taxon>Nitrospirales</taxon>
        <taxon>Nitrospiraceae</taxon>
        <taxon>Candidatus Magnetominusculus</taxon>
    </lineage>
</organism>
<evidence type="ECO:0000256" key="2">
    <source>
        <dbReference type="ARBA" id="ARBA00022679"/>
    </source>
</evidence>
<evidence type="ECO:0000256" key="7">
    <source>
        <dbReference type="ARBA" id="ARBA00022842"/>
    </source>
</evidence>
<keyword evidence="3" id="KW-0548">Nucleotidyltransferase</keyword>
<sequence>MINEEISRKLDKIKELFKDNKVEKAYIFGSACTDNFNETSDVDILITIDETLDISEYGNCFWNVQFGLEGLLQREIDLITERSIKNPYLMIEINKMKIAIL</sequence>
<evidence type="ECO:0000313" key="9">
    <source>
        <dbReference type="EMBL" id="KWT83993.1"/>
    </source>
</evidence>
<dbReference type="SUPFAM" id="SSF81301">
    <property type="entry name" value="Nucleotidyltransferase"/>
    <property type="match status" value="1"/>
</dbReference>